<reference evidence="2" key="1">
    <citation type="journal article" date="2014" name="Int. J. Syst. Evol. Microbiol.">
        <title>Complete genome sequence of Corynebacterium casei LMG S-19264T (=DSM 44701T), isolated from a smear-ripened cheese.</title>
        <authorList>
            <consortium name="US DOE Joint Genome Institute (JGI-PGF)"/>
            <person name="Walter F."/>
            <person name="Albersmeier A."/>
            <person name="Kalinowski J."/>
            <person name="Ruckert C."/>
        </authorList>
    </citation>
    <scope>NUCLEOTIDE SEQUENCE</scope>
    <source>
        <strain evidence="2">CGMCC 1.14988</strain>
    </source>
</reference>
<dbReference type="PANTHER" id="PTHR34547">
    <property type="entry name" value="YACP-LIKE NYN DOMAIN PROTEIN"/>
    <property type="match status" value="1"/>
</dbReference>
<dbReference type="EMBL" id="BMHA01000008">
    <property type="protein sequence ID" value="GGI07259.1"/>
    <property type="molecule type" value="Genomic_DNA"/>
</dbReference>
<feature type="compositionally biased region" description="Basic and acidic residues" evidence="1">
    <location>
        <begin position="224"/>
        <end position="253"/>
    </location>
</feature>
<protein>
    <submittedName>
        <fullName evidence="2">RNA-binding protein</fullName>
    </submittedName>
</protein>
<evidence type="ECO:0000256" key="1">
    <source>
        <dbReference type="SAM" id="MobiDB-lite"/>
    </source>
</evidence>
<feature type="region of interest" description="Disordered" evidence="1">
    <location>
        <begin position="224"/>
        <end position="275"/>
    </location>
</feature>
<sequence>MPADGSTEARSASPPGPPSTAALTELPADAWAALLPTVRHALHDVDDAVATPALRRLRAAPTGRLAGGRVRREVCALIAEGGPLWEALRERLQDAELARTWASALEARSVPAEPSSHERSVTAQLQATRRELERARERLRATREERDALRRRLDAAQAELERRDAAAVELARGRQTADEEVARLRDRLAQLEVERERAVARERRRGEAAQTRLREELAELRRREDERRNERRRADERREAQQAEARRLEEERRRNRRARAPRVVPGRPSTLPSGVVPGTAEAVGMLLHAGRLVLVDGYNLTRRHRDHLDLETQRSWLVRLLATAALQRRIRPVAVFDGERASVARPALASREVEVRFTPAGITADDEVVLAVEATDEPVLVVTDDRELQARVSASGADVTGTDAFVSALG</sequence>
<evidence type="ECO:0000313" key="3">
    <source>
        <dbReference type="Proteomes" id="UP000650511"/>
    </source>
</evidence>
<accession>A0A8J3A8S6</accession>
<keyword evidence="3" id="KW-1185">Reference proteome</keyword>
<evidence type="ECO:0000313" key="2">
    <source>
        <dbReference type="EMBL" id="GGI07259.1"/>
    </source>
</evidence>
<comment type="caution">
    <text evidence="2">The sequence shown here is derived from an EMBL/GenBank/DDBJ whole genome shotgun (WGS) entry which is preliminary data.</text>
</comment>
<dbReference type="PANTHER" id="PTHR34547:SF1">
    <property type="entry name" value="YACP-LIKE NYN DOMAIN PROTEIN"/>
    <property type="match status" value="1"/>
</dbReference>
<organism evidence="2 3">
    <name type="scientific">Egicoccus halophilus</name>
    <dbReference type="NCBI Taxonomy" id="1670830"/>
    <lineage>
        <taxon>Bacteria</taxon>
        <taxon>Bacillati</taxon>
        <taxon>Actinomycetota</taxon>
        <taxon>Nitriliruptoria</taxon>
        <taxon>Egicoccales</taxon>
        <taxon>Egicoccaceae</taxon>
        <taxon>Egicoccus</taxon>
    </lineage>
</organism>
<dbReference type="Pfam" id="PF05991">
    <property type="entry name" value="NYN_YacP"/>
    <property type="match status" value="1"/>
</dbReference>
<gene>
    <name evidence="2" type="ORF">GCM10011354_23190</name>
</gene>
<feature type="region of interest" description="Disordered" evidence="1">
    <location>
        <begin position="1"/>
        <end position="21"/>
    </location>
</feature>
<reference evidence="2" key="2">
    <citation type="submission" date="2020-09" db="EMBL/GenBank/DDBJ databases">
        <authorList>
            <person name="Sun Q."/>
            <person name="Zhou Y."/>
        </authorList>
    </citation>
    <scope>NUCLEOTIDE SEQUENCE</scope>
    <source>
        <strain evidence="2">CGMCC 1.14988</strain>
    </source>
</reference>
<dbReference type="Proteomes" id="UP000650511">
    <property type="component" value="Unassembled WGS sequence"/>
</dbReference>
<name>A0A8J3A8S6_9ACTN</name>
<dbReference type="InterPro" id="IPR010298">
    <property type="entry name" value="YacP-like"/>
</dbReference>
<dbReference type="AlphaFoldDB" id="A0A8J3A8S6"/>
<proteinExistence type="predicted"/>